<evidence type="ECO:0000256" key="5">
    <source>
        <dbReference type="ARBA" id="ARBA00050590"/>
    </source>
</evidence>
<dbReference type="CDD" id="cd03214">
    <property type="entry name" value="ABC_Iron-Siderophores_B12_Hemin"/>
    <property type="match status" value="1"/>
</dbReference>
<dbReference type="PANTHER" id="PTHR42794">
    <property type="entry name" value="HEMIN IMPORT ATP-BINDING PROTEIN HMUV"/>
    <property type="match status" value="1"/>
</dbReference>
<dbReference type="FunFam" id="3.40.50.300:FF:000134">
    <property type="entry name" value="Iron-enterobactin ABC transporter ATP-binding protein"/>
    <property type="match status" value="1"/>
</dbReference>
<evidence type="ECO:0000259" key="12">
    <source>
        <dbReference type="PROSITE" id="PS50893"/>
    </source>
</evidence>
<name>A0ABD5UY10_9EURY</name>
<dbReference type="RefSeq" id="WP_379745600.1">
    <property type="nucleotide sequence ID" value="NZ_JBHSVN010000001.1"/>
</dbReference>
<dbReference type="InterPro" id="IPR027417">
    <property type="entry name" value="P-loop_NTPase"/>
</dbReference>
<organism evidence="13 14">
    <name type="scientific">Halopenitus salinus</name>
    <dbReference type="NCBI Taxonomy" id="1198295"/>
    <lineage>
        <taxon>Archaea</taxon>
        <taxon>Methanobacteriati</taxon>
        <taxon>Methanobacteriota</taxon>
        <taxon>Stenosarchaea group</taxon>
        <taxon>Halobacteria</taxon>
        <taxon>Halobacteriales</taxon>
        <taxon>Haloferacaceae</taxon>
        <taxon>Halopenitus</taxon>
    </lineage>
</organism>
<dbReference type="NCBIfam" id="NF010068">
    <property type="entry name" value="PRK13548.1"/>
    <property type="match status" value="1"/>
</dbReference>
<dbReference type="PROSITE" id="PS00211">
    <property type="entry name" value="ABC_TRANSPORTER_1"/>
    <property type="match status" value="1"/>
</dbReference>
<dbReference type="PROSITE" id="PS50893">
    <property type="entry name" value="ABC_TRANSPORTER_2"/>
    <property type="match status" value="1"/>
</dbReference>
<keyword evidence="2" id="KW-0547">Nucleotide-binding</keyword>
<evidence type="ECO:0000256" key="8">
    <source>
        <dbReference type="ARBA" id="ARBA00066387"/>
    </source>
</evidence>
<protein>
    <recommendedName>
        <fullName evidence="9">Cobalamin import ATP-binding protein BtuD</fullName>
        <ecNumber evidence="8">7.6.2.8</ecNumber>
    </recommendedName>
    <alternativeName>
        <fullName evidence="10">Vitamin B12-transporting ATPase</fullName>
    </alternativeName>
</protein>
<dbReference type="Gene3D" id="3.40.50.300">
    <property type="entry name" value="P-loop containing nucleotide triphosphate hydrolases"/>
    <property type="match status" value="1"/>
</dbReference>
<accession>A0ABD5UY10</accession>
<dbReference type="Pfam" id="PF00005">
    <property type="entry name" value="ABC_tran"/>
    <property type="match status" value="1"/>
</dbReference>
<keyword evidence="3 13" id="KW-0067">ATP-binding</keyword>
<comment type="subunit">
    <text evidence="7">The complex is composed of two ATP-binding proteins (BtuD), two transmembrane proteins (BtuC) and a solute-binding protein (BtuF).</text>
</comment>
<comment type="catalytic activity">
    <reaction evidence="5">
        <text>an R-cob(III)alamin(out) + ATP + H2O = an R-cob(III)alamin(in) + ADP + phosphate + H(+)</text>
        <dbReference type="Rhea" id="RHEA:17873"/>
        <dbReference type="ChEBI" id="CHEBI:15377"/>
        <dbReference type="ChEBI" id="CHEBI:15378"/>
        <dbReference type="ChEBI" id="CHEBI:30616"/>
        <dbReference type="ChEBI" id="CHEBI:43474"/>
        <dbReference type="ChEBI" id="CHEBI:140785"/>
        <dbReference type="ChEBI" id="CHEBI:456216"/>
        <dbReference type="EC" id="7.6.2.8"/>
    </reaction>
</comment>
<keyword evidence="1" id="KW-0813">Transport</keyword>
<feature type="domain" description="ABC transporter" evidence="12">
    <location>
        <begin position="16"/>
        <end position="251"/>
    </location>
</feature>
<keyword evidence="14" id="KW-1185">Reference proteome</keyword>
<proteinExistence type="predicted"/>
<dbReference type="GO" id="GO:0015420">
    <property type="term" value="F:ABC-type vitamin B12 transporter activity"/>
    <property type="evidence" value="ECO:0007669"/>
    <property type="project" value="UniProtKB-EC"/>
</dbReference>
<keyword evidence="4" id="KW-1278">Translocase</keyword>
<dbReference type="InterPro" id="IPR017871">
    <property type="entry name" value="ABC_transporter-like_CS"/>
</dbReference>
<dbReference type="AlphaFoldDB" id="A0ABD5UY10"/>
<dbReference type="SMART" id="SM00382">
    <property type="entry name" value="AAA"/>
    <property type="match status" value="1"/>
</dbReference>
<evidence type="ECO:0000256" key="4">
    <source>
        <dbReference type="ARBA" id="ARBA00022967"/>
    </source>
</evidence>
<feature type="region of interest" description="Disordered" evidence="11">
    <location>
        <begin position="389"/>
        <end position="412"/>
    </location>
</feature>
<comment type="function">
    <text evidence="6">Required for corrinoid utilization. Probably part of the ABC transporter complex BtuCDF involved in cobalamin (vitamin B12) import. Probably responsible for energy coupling to the transport system.</text>
</comment>
<evidence type="ECO:0000256" key="9">
    <source>
        <dbReference type="ARBA" id="ARBA00073649"/>
    </source>
</evidence>
<dbReference type="GO" id="GO:0005524">
    <property type="term" value="F:ATP binding"/>
    <property type="evidence" value="ECO:0007669"/>
    <property type="project" value="UniProtKB-KW"/>
</dbReference>
<dbReference type="Proteomes" id="UP001596296">
    <property type="component" value="Unassembled WGS sequence"/>
</dbReference>
<evidence type="ECO:0000313" key="14">
    <source>
        <dbReference type="Proteomes" id="UP001596296"/>
    </source>
</evidence>
<evidence type="ECO:0000256" key="6">
    <source>
        <dbReference type="ARBA" id="ARBA00058960"/>
    </source>
</evidence>
<evidence type="ECO:0000256" key="3">
    <source>
        <dbReference type="ARBA" id="ARBA00022840"/>
    </source>
</evidence>
<dbReference type="PANTHER" id="PTHR42794:SF1">
    <property type="entry name" value="HEMIN IMPORT ATP-BINDING PROTEIN HMUV"/>
    <property type="match status" value="1"/>
</dbReference>
<dbReference type="EMBL" id="JBHSXL010000009">
    <property type="protein sequence ID" value="MFC6893310.1"/>
    <property type="molecule type" value="Genomic_DNA"/>
</dbReference>
<evidence type="ECO:0000256" key="11">
    <source>
        <dbReference type="SAM" id="MobiDB-lite"/>
    </source>
</evidence>
<evidence type="ECO:0000256" key="2">
    <source>
        <dbReference type="ARBA" id="ARBA00022741"/>
    </source>
</evidence>
<evidence type="ECO:0000313" key="13">
    <source>
        <dbReference type="EMBL" id="MFC6893310.1"/>
    </source>
</evidence>
<evidence type="ECO:0000256" key="7">
    <source>
        <dbReference type="ARBA" id="ARBA00064420"/>
    </source>
</evidence>
<comment type="caution">
    <text evidence="13">The sequence shown here is derived from an EMBL/GenBank/DDBJ whole genome shotgun (WGS) entry which is preliminary data.</text>
</comment>
<sequence>MDSDVDDAVEDSPPAIRVRDLTVSFGDLTVLSGVSLSVDRGTFLGLVGPNGAGKTTLLRTLRGTLAPDRGTVTLGGDDVATLSASAIGRRVASVPQETSLPFSFGVEQVVEMGRTPHLSRFDSIGSDDREAIERAMDRTDVSRFRERSIESVSGGERQRVLLARALAQETSVLLLDEPTGSLDINHAVRTLELVRELVADGKTVVAAIHDLNLAARYCDELALLSDGSIRAAGPPRQVLTASTLRDAFDARTLVTDRPGTAAPLVTALPDDGEPREDETPPHVHVVGTGSRAATVVRAIAREGFEASVGVVPAGDAAAEAAREVGADPILVPAFSEINDEAAGAARDRAAEADALVVVGLPATGNRSVVESVPETKRLVVGRSAVEGVEAPTTEAAAETGGTDGTTETAGTAGTAALDDAADVIARLETMIDRTRSGR</sequence>
<dbReference type="EC" id="7.6.2.8" evidence="8"/>
<dbReference type="InterPro" id="IPR003593">
    <property type="entry name" value="AAA+_ATPase"/>
</dbReference>
<dbReference type="InterPro" id="IPR003439">
    <property type="entry name" value="ABC_transporter-like_ATP-bd"/>
</dbReference>
<reference evidence="13 14" key="1">
    <citation type="journal article" date="2019" name="Int. J. Syst. Evol. Microbiol.">
        <title>The Global Catalogue of Microorganisms (GCM) 10K type strain sequencing project: providing services to taxonomists for standard genome sequencing and annotation.</title>
        <authorList>
            <consortium name="The Broad Institute Genomics Platform"/>
            <consortium name="The Broad Institute Genome Sequencing Center for Infectious Disease"/>
            <person name="Wu L."/>
            <person name="Ma J."/>
        </authorList>
    </citation>
    <scope>NUCLEOTIDE SEQUENCE [LARGE SCALE GENOMIC DNA]</scope>
    <source>
        <strain evidence="13 14">SKJ47</strain>
    </source>
</reference>
<evidence type="ECO:0000256" key="1">
    <source>
        <dbReference type="ARBA" id="ARBA00022448"/>
    </source>
</evidence>
<dbReference type="SUPFAM" id="SSF52540">
    <property type="entry name" value="P-loop containing nucleoside triphosphate hydrolases"/>
    <property type="match status" value="1"/>
</dbReference>
<gene>
    <name evidence="13" type="ORF">ACFQE9_11945</name>
</gene>
<evidence type="ECO:0000256" key="10">
    <source>
        <dbReference type="ARBA" id="ARBA00077139"/>
    </source>
</evidence>